<dbReference type="Pfam" id="PF00486">
    <property type="entry name" value="Trans_reg_C"/>
    <property type="match status" value="1"/>
</dbReference>
<name>A0A6J6CXN1_9ZZZZ</name>
<dbReference type="SUPFAM" id="SSF48452">
    <property type="entry name" value="TPR-like"/>
    <property type="match status" value="1"/>
</dbReference>
<dbReference type="SUPFAM" id="SSF46894">
    <property type="entry name" value="C-terminal effector domain of the bipartite response regulators"/>
    <property type="match status" value="1"/>
</dbReference>
<dbReference type="Gene3D" id="1.25.40.10">
    <property type="entry name" value="Tetratricopeptide repeat domain"/>
    <property type="match status" value="1"/>
</dbReference>
<proteinExistence type="inferred from homology"/>
<dbReference type="InterPro" id="IPR011990">
    <property type="entry name" value="TPR-like_helical_dom_sf"/>
</dbReference>
<dbReference type="InterPro" id="IPR016032">
    <property type="entry name" value="Sig_transdc_resp-reg_C-effctor"/>
</dbReference>
<dbReference type="SMART" id="SM00862">
    <property type="entry name" value="Trans_reg_C"/>
    <property type="match status" value="1"/>
</dbReference>
<dbReference type="EMBL" id="CAEZSR010000042">
    <property type="protein sequence ID" value="CAB4556371.1"/>
    <property type="molecule type" value="Genomic_DNA"/>
</dbReference>
<dbReference type="InterPro" id="IPR041664">
    <property type="entry name" value="AAA_16"/>
</dbReference>
<dbReference type="AlphaFoldDB" id="A0A6J6CXN1"/>
<dbReference type="PANTHER" id="PTHR35807:SF1">
    <property type="entry name" value="TRANSCRIPTIONAL REGULATOR REDD"/>
    <property type="match status" value="1"/>
</dbReference>
<evidence type="ECO:0000259" key="6">
    <source>
        <dbReference type="PROSITE" id="PS51755"/>
    </source>
</evidence>
<dbReference type="GO" id="GO:0006355">
    <property type="term" value="P:regulation of DNA-templated transcription"/>
    <property type="evidence" value="ECO:0007669"/>
    <property type="project" value="InterPro"/>
</dbReference>
<comment type="similarity">
    <text evidence="1">Belongs to the AfsR/DnrI/RedD regulatory family.</text>
</comment>
<sequence>MDTNQSEHVRSATAIEHPTGVGRTPDQVLPRLRIEVFGPLRIERSRPDGGVDVLGPADLGGVKTKELLELLVLARGRPVRKSVLVEHLWTGGDGPRHPMATLESYVSVLRKHLFTDGDEARRTLVTMNGAYRFDTGRIVLDLDLFDAALEAATGPRHTRLPRLLRAAELAVGDLLEDVHEAAWLDQEREMTGERVARVHLLIAADLLTQGDPAGAAHHGERVLRHRPYSEEAHRMIMLAEHSLGHTEASRSAFERCRRLLAQDLGVDCTTETEELAASIDAGTPAAELIAERWPAESTARRTTARLRRADRRDPTRALPFVGRRAELERARSRCEVAAAGAFQLVIVRGRTGMGRSAFLARLAGLVSDTTSLSVGRATYTPMDSERPGVPLAAALLDAVGGTESATAAMAYARAPFVDTSDTTLHALHRLVAAHGPLALLLDDLHWADADTLTALEWLGRNQPTLPLAVVATVRSSVHDGHLGWRAEPVALAHDVIDLAPLRTDEASELRALDLPLIRATGGVPALLADSWRWIHAGGGDGPSPSLRDAVLRHVRSLGSPYAGLLRSAAALAEPFTSDHLASVARMPVGIVDRSVAELCRADLLERHGDGVRFRATLVRNVLGDAAGARLD</sequence>
<dbReference type="SMART" id="SM01043">
    <property type="entry name" value="BTAD"/>
    <property type="match status" value="1"/>
</dbReference>
<dbReference type="Pfam" id="PF13191">
    <property type="entry name" value="AAA_16"/>
    <property type="match status" value="1"/>
</dbReference>
<dbReference type="InterPro" id="IPR036388">
    <property type="entry name" value="WH-like_DNA-bd_sf"/>
</dbReference>
<dbReference type="InterPro" id="IPR005158">
    <property type="entry name" value="BTAD"/>
</dbReference>
<dbReference type="PROSITE" id="PS51755">
    <property type="entry name" value="OMPR_PHOB"/>
    <property type="match status" value="1"/>
</dbReference>
<organism evidence="7">
    <name type="scientific">freshwater metagenome</name>
    <dbReference type="NCBI Taxonomy" id="449393"/>
    <lineage>
        <taxon>unclassified sequences</taxon>
        <taxon>metagenomes</taxon>
        <taxon>ecological metagenomes</taxon>
    </lineage>
</organism>
<evidence type="ECO:0000256" key="4">
    <source>
        <dbReference type="ARBA" id="ARBA00023163"/>
    </source>
</evidence>
<dbReference type="PANTHER" id="PTHR35807">
    <property type="entry name" value="TRANSCRIPTIONAL REGULATOR REDD-RELATED"/>
    <property type="match status" value="1"/>
</dbReference>
<evidence type="ECO:0000256" key="2">
    <source>
        <dbReference type="ARBA" id="ARBA00023015"/>
    </source>
</evidence>
<feature type="region of interest" description="Disordered" evidence="5">
    <location>
        <begin position="1"/>
        <end position="25"/>
    </location>
</feature>
<dbReference type="SUPFAM" id="SSF52540">
    <property type="entry name" value="P-loop containing nucleoside triphosphate hydrolases"/>
    <property type="match status" value="1"/>
</dbReference>
<keyword evidence="3" id="KW-0238">DNA-binding</keyword>
<dbReference type="InterPro" id="IPR001867">
    <property type="entry name" value="OmpR/PhoB-type_DNA-bd"/>
</dbReference>
<reference evidence="7" key="1">
    <citation type="submission" date="2020-05" db="EMBL/GenBank/DDBJ databases">
        <authorList>
            <person name="Chiriac C."/>
            <person name="Salcher M."/>
            <person name="Ghai R."/>
            <person name="Kavagutti S V."/>
        </authorList>
    </citation>
    <scope>NUCLEOTIDE SEQUENCE</scope>
</reference>
<evidence type="ECO:0000313" key="7">
    <source>
        <dbReference type="EMBL" id="CAB4556371.1"/>
    </source>
</evidence>
<gene>
    <name evidence="7" type="ORF">UFOPK1493_01436</name>
</gene>
<feature type="domain" description="OmpR/PhoB-type" evidence="6">
    <location>
        <begin position="32"/>
        <end position="135"/>
    </location>
</feature>
<accession>A0A6J6CXN1</accession>
<keyword evidence="4" id="KW-0804">Transcription</keyword>
<evidence type="ECO:0000256" key="3">
    <source>
        <dbReference type="ARBA" id="ARBA00023125"/>
    </source>
</evidence>
<dbReference type="InterPro" id="IPR051677">
    <property type="entry name" value="AfsR-DnrI-RedD_regulator"/>
</dbReference>
<evidence type="ECO:0000256" key="1">
    <source>
        <dbReference type="ARBA" id="ARBA00005820"/>
    </source>
</evidence>
<dbReference type="Gene3D" id="1.10.10.10">
    <property type="entry name" value="Winged helix-like DNA-binding domain superfamily/Winged helix DNA-binding domain"/>
    <property type="match status" value="1"/>
</dbReference>
<dbReference type="GO" id="GO:0003677">
    <property type="term" value="F:DNA binding"/>
    <property type="evidence" value="ECO:0007669"/>
    <property type="project" value="UniProtKB-KW"/>
</dbReference>
<dbReference type="InterPro" id="IPR027417">
    <property type="entry name" value="P-loop_NTPase"/>
</dbReference>
<protein>
    <submittedName>
        <fullName evidence="7">Unannotated protein</fullName>
    </submittedName>
</protein>
<keyword evidence="2" id="KW-0805">Transcription regulation</keyword>
<dbReference type="Pfam" id="PF03704">
    <property type="entry name" value="BTAD"/>
    <property type="match status" value="1"/>
</dbReference>
<evidence type="ECO:0000256" key="5">
    <source>
        <dbReference type="SAM" id="MobiDB-lite"/>
    </source>
</evidence>
<dbReference type="GO" id="GO:0000160">
    <property type="term" value="P:phosphorelay signal transduction system"/>
    <property type="evidence" value="ECO:0007669"/>
    <property type="project" value="InterPro"/>
</dbReference>
<feature type="compositionally biased region" description="Basic and acidic residues" evidence="5">
    <location>
        <begin position="1"/>
        <end position="10"/>
    </location>
</feature>